<evidence type="ECO:0000256" key="1">
    <source>
        <dbReference type="SAM" id="SignalP"/>
    </source>
</evidence>
<accession>A0ABT3BBM3</accession>
<reference evidence="2 3" key="1">
    <citation type="submission" date="2022-04" db="EMBL/GenBank/DDBJ databases">
        <title>Roseobacter sp. WL0113 is a bacterium isolated from neritic sediment.</title>
        <authorList>
            <person name="Wang L."/>
            <person name="He W."/>
            <person name="Zhang D.-F."/>
        </authorList>
    </citation>
    <scope>NUCLEOTIDE SEQUENCE [LARGE SCALE GENOMIC DNA]</scope>
    <source>
        <strain evidence="2 3">WL0113</strain>
    </source>
</reference>
<comment type="caution">
    <text evidence="2">The sequence shown here is derived from an EMBL/GenBank/DDBJ whole genome shotgun (WGS) entry which is preliminary data.</text>
</comment>
<dbReference type="RefSeq" id="WP_263842880.1">
    <property type="nucleotide sequence ID" value="NZ_JALIEB010000002.1"/>
</dbReference>
<dbReference type="Proteomes" id="UP001208690">
    <property type="component" value="Unassembled WGS sequence"/>
</dbReference>
<name>A0ABT3BBM3_9RHOB</name>
<dbReference type="EMBL" id="JALIEB010000002">
    <property type="protein sequence ID" value="MCV3270554.1"/>
    <property type="molecule type" value="Genomic_DNA"/>
</dbReference>
<proteinExistence type="predicted"/>
<protein>
    <submittedName>
        <fullName evidence="2">Uncharacterized protein</fullName>
    </submittedName>
</protein>
<feature type="signal peptide" evidence="1">
    <location>
        <begin position="1"/>
        <end position="24"/>
    </location>
</feature>
<keyword evidence="3" id="KW-1185">Reference proteome</keyword>
<organism evidence="2 3">
    <name type="scientific">Roseobacter sinensis</name>
    <dbReference type="NCBI Taxonomy" id="2931391"/>
    <lineage>
        <taxon>Bacteria</taxon>
        <taxon>Pseudomonadati</taxon>
        <taxon>Pseudomonadota</taxon>
        <taxon>Alphaproteobacteria</taxon>
        <taxon>Rhodobacterales</taxon>
        <taxon>Roseobacteraceae</taxon>
        <taxon>Roseobacter</taxon>
    </lineage>
</organism>
<sequence length="105" mass="11231">MTWNPRSALILCAAVALNATAAFAAPTSATVTVHGRDYETIIREFQQRGSTVLTGEVRVYNRSWGCNPLEAGDCEAVVQRVLNADSISVNGGVAASPIREIIGRR</sequence>
<keyword evidence="1" id="KW-0732">Signal</keyword>
<feature type="chain" id="PRO_5045408751" evidence="1">
    <location>
        <begin position="25"/>
        <end position="105"/>
    </location>
</feature>
<gene>
    <name evidence="2" type="ORF">MUB52_03865</name>
</gene>
<evidence type="ECO:0000313" key="2">
    <source>
        <dbReference type="EMBL" id="MCV3270554.1"/>
    </source>
</evidence>
<evidence type="ECO:0000313" key="3">
    <source>
        <dbReference type="Proteomes" id="UP001208690"/>
    </source>
</evidence>